<dbReference type="InterPro" id="IPR002880">
    <property type="entry name" value="Pyrv_Fd/Flavodoxin_OxRdtase_N"/>
</dbReference>
<feature type="domain" description="Thiamine pyrophosphate enzyme TPP-binding" evidence="9">
    <location>
        <begin position="476"/>
        <end position="567"/>
    </location>
</feature>
<organism evidence="11 12">
    <name type="scientific">Aquipuribacter nitratireducens</name>
    <dbReference type="NCBI Taxonomy" id="650104"/>
    <lineage>
        <taxon>Bacteria</taxon>
        <taxon>Bacillati</taxon>
        <taxon>Actinomycetota</taxon>
        <taxon>Actinomycetes</taxon>
        <taxon>Micrococcales</taxon>
        <taxon>Intrasporangiaceae</taxon>
        <taxon>Aquipuribacter</taxon>
    </lineage>
</organism>
<dbReference type="PANTHER" id="PTHR48084">
    <property type="entry name" value="2-OXOGLUTARATE OXIDOREDUCTASE SUBUNIT KORB-RELATED"/>
    <property type="match status" value="1"/>
</dbReference>
<dbReference type="NCBIfam" id="NF009589">
    <property type="entry name" value="PRK13030.1"/>
    <property type="match status" value="1"/>
</dbReference>
<comment type="caution">
    <text evidence="11">The sequence shown here is derived from an EMBL/GenBank/DDBJ whole genome shotgun (WGS) entry which is preliminary data.</text>
</comment>
<evidence type="ECO:0000256" key="6">
    <source>
        <dbReference type="ARBA" id="ARBA00023014"/>
    </source>
</evidence>
<dbReference type="Gene3D" id="3.40.50.970">
    <property type="match status" value="1"/>
</dbReference>
<evidence type="ECO:0000256" key="4">
    <source>
        <dbReference type="ARBA" id="ARBA00023002"/>
    </source>
</evidence>
<keyword evidence="6" id="KW-0411">Iron-sulfur</keyword>
<evidence type="ECO:0000259" key="10">
    <source>
        <dbReference type="Pfam" id="PF20169"/>
    </source>
</evidence>
<keyword evidence="4" id="KW-0560">Oxidoreductase</keyword>
<feature type="domain" description="Pyruvate/ketoisovalerate oxidoreductase catalytic" evidence="8">
    <location>
        <begin position="753"/>
        <end position="938"/>
    </location>
</feature>
<dbReference type="Pfam" id="PF01558">
    <property type="entry name" value="POR"/>
    <property type="match status" value="1"/>
</dbReference>
<keyword evidence="2" id="KW-0004">4Fe-4S</keyword>
<dbReference type="InterPro" id="IPR009014">
    <property type="entry name" value="Transketo_C/PFOR_II"/>
</dbReference>
<evidence type="ECO:0000256" key="3">
    <source>
        <dbReference type="ARBA" id="ARBA00022982"/>
    </source>
</evidence>
<dbReference type="EMBL" id="JBHSLD010000014">
    <property type="protein sequence ID" value="MFC5381966.1"/>
    <property type="molecule type" value="Genomic_DNA"/>
</dbReference>
<dbReference type="Pfam" id="PF20169">
    <property type="entry name" value="DUF6537"/>
    <property type="match status" value="1"/>
</dbReference>
<dbReference type="InterPro" id="IPR011766">
    <property type="entry name" value="TPP_enzyme_TPP-bd"/>
</dbReference>
<sequence>MTDTADTRETAGARVDPPRPVVPAAEDYRLEHRYTQESGRVLMSSIQALARLPVEQLRRDRAAGLRTAAFLSGYPGSPLGGYDLEVARMLRAHSGGADADLPVVHKPAVNEELGASAVMGSQLAASRPDARYDGVVGIWYGKAPGLDRATDAIRHGVFAGTSQHSGVVALVGDDPAAKSSTMPSSSDAALVDLHMPILYPGTPAECLELGLHAVAISRACGLWAAMKVVTPVADAVGTVDLPALDADPVMPEGWDAVERHPSAVFLGSARMIAVEKEFRTVRADLAYRYGVLNGLNRISVDPSDAWLGIVSTGYTYYEVREALRRLGLHSDDDVRGAGIRLLQLRMPVPFDRDMVRRFADGLEEIVVVEEKNPTLEGLIKETLYDTAHRPRVVGKKDENGAELIHEYGLMDADAMVDALRTRLSQRLADRLAPPPRERIEVGQLLPLSTQRTPFFCSGCPHNWGTKVPDGTLVGAGTGCHGMSLLMDPGLVGDTFGITAMGNEGAHWIGMSPFVETEHVVQNFGDGTYFHSGQLAVQAAVGAGSRITFKILYNDTVAMTGGQDATFAVGVPQLVTTLLQLGVKRVVVTSPDARSYDRTGLPREVEVRDRDDIVAVQEELAAVDGVTVLVHHQPCAAELRRGRKRGTVETPPTRVAINPRICEGCGDCGQVSNCLSVQPLDTPLGRRTRIDQDSCNLDFSCVKGDCPAFMEVDVSEGAEPAPRPDTRGGPDHALPAPATPEASDVVRVRLAGIGGTGVVTTAQVLGTAAMLDGWGVHGLDQTGLSQKAGPVISDVVLTRGEGASTNLIGAGQTSVLLALDGLVGASDPVLAACDPAHTRVVLSTTRTPTGRMVSDPAIPYPAEADVEARLRAGSREVLAADASWLSRALLGDAAYANVLVLGMAVQAGAVPVDVALLQRALELNGVAVERNLAAFAWGRAWVADPAGTEAEARSRLTTAGELLTVPELPASLRARVDAAGLTSEVAGTVAMLAADLVGYQDARYAGRFLDTVERVAAAEHALDATAVPAAAHEQLTETVARSLHKLMAYKDEYEVARLMLLPEADAAAEEAGTGPRTYLLHPPMLKALGVERKLRFDERTRPGFQALAAGKRLRGTRLDPFGATEMRRTERSLVREFVGTVVALVRGLDATSHAHAVEIARLPDGIRGYEDLKLRRVGEYREAVAAAMASYPGA</sequence>
<keyword evidence="5" id="KW-0408">Iron</keyword>
<evidence type="ECO:0000256" key="2">
    <source>
        <dbReference type="ARBA" id="ARBA00022485"/>
    </source>
</evidence>
<keyword evidence="3" id="KW-0249">Electron transport</keyword>
<evidence type="ECO:0000256" key="1">
    <source>
        <dbReference type="ARBA" id="ARBA00022448"/>
    </source>
</evidence>
<dbReference type="CDD" id="cd07034">
    <property type="entry name" value="TPP_PYR_PFOR_IOR-alpha_like"/>
    <property type="match status" value="1"/>
</dbReference>
<dbReference type="Proteomes" id="UP001596122">
    <property type="component" value="Unassembled WGS sequence"/>
</dbReference>
<dbReference type="Gene3D" id="3.40.920.10">
    <property type="entry name" value="Pyruvate-ferredoxin oxidoreductase, PFOR, domain III"/>
    <property type="match status" value="1"/>
</dbReference>
<dbReference type="RefSeq" id="WP_340270005.1">
    <property type="nucleotide sequence ID" value="NZ_JBBEOG010000005.1"/>
</dbReference>
<feature type="compositionally biased region" description="Basic and acidic residues" evidence="7">
    <location>
        <begin position="1"/>
        <end position="11"/>
    </location>
</feature>
<proteinExistence type="predicted"/>
<evidence type="ECO:0000259" key="9">
    <source>
        <dbReference type="Pfam" id="PF02775"/>
    </source>
</evidence>
<reference evidence="12" key="1">
    <citation type="journal article" date="2019" name="Int. J. Syst. Evol. Microbiol.">
        <title>The Global Catalogue of Microorganisms (GCM) 10K type strain sequencing project: providing services to taxonomists for standard genome sequencing and annotation.</title>
        <authorList>
            <consortium name="The Broad Institute Genomics Platform"/>
            <consortium name="The Broad Institute Genome Sequencing Center for Infectious Disease"/>
            <person name="Wu L."/>
            <person name="Ma J."/>
        </authorList>
    </citation>
    <scope>NUCLEOTIDE SEQUENCE [LARGE SCALE GENOMIC DNA]</scope>
    <source>
        <strain evidence="12">CCUG 43114</strain>
    </source>
</reference>
<evidence type="ECO:0000259" key="8">
    <source>
        <dbReference type="Pfam" id="PF01558"/>
    </source>
</evidence>
<dbReference type="InterPro" id="IPR019752">
    <property type="entry name" value="Pyrv/ketoisovalerate_OxRed_cat"/>
</dbReference>
<keyword evidence="2" id="KW-0479">Metal-binding</keyword>
<dbReference type="InterPro" id="IPR002869">
    <property type="entry name" value="Pyrv_flavodox_OxRed_cen"/>
</dbReference>
<keyword evidence="12" id="KW-1185">Reference proteome</keyword>
<keyword evidence="1" id="KW-0813">Transport</keyword>
<dbReference type="SUPFAM" id="SSF53323">
    <property type="entry name" value="Pyruvate-ferredoxin oxidoreductase, PFOR, domain III"/>
    <property type="match status" value="1"/>
</dbReference>
<feature type="region of interest" description="Disordered" evidence="7">
    <location>
        <begin position="715"/>
        <end position="740"/>
    </location>
</feature>
<gene>
    <name evidence="11" type="ORF">ACFPJ6_14395</name>
</gene>
<dbReference type="InterPro" id="IPR029061">
    <property type="entry name" value="THDP-binding"/>
</dbReference>
<dbReference type="SUPFAM" id="SSF52518">
    <property type="entry name" value="Thiamin diphosphate-binding fold (THDP-binding)"/>
    <property type="match status" value="2"/>
</dbReference>
<name>A0ABW0GUX8_9MICO</name>
<dbReference type="NCBIfam" id="NF009588">
    <property type="entry name" value="PRK13029.1"/>
    <property type="match status" value="1"/>
</dbReference>
<accession>A0ABW0GUX8</accession>
<evidence type="ECO:0000256" key="7">
    <source>
        <dbReference type="SAM" id="MobiDB-lite"/>
    </source>
</evidence>
<feature type="domain" description="DUF6537" evidence="10">
    <location>
        <begin position="987"/>
        <end position="1183"/>
    </location>
</feature>
<protein>
    <submittedName>
        <fullName evidence="11">Indolepyruvate ferredoxin oxidoreductase family protein</fullName>
    </submittedName>
</protein>
<dbReference type="SUPFAM" id="SSF52922">
    <property type="entry name" value="TK C-terminal domain-like"/>
    <property type="match status" value="1"/>
</dbReference>
<evidence type="ECO:0000313" key="11">
    <source>
        <dbReference type="EMBL" id="MFC5381966.1"/>
    </source>
</evidence>
<evidence type="ECO:0000313" key="12">
    <source>
        <dbReference type="Proteomes" id="UP001596122"/>
    </source>
</evidence>
<dbReference type="InterPro" id="IPR051457">
    <property type="entry name" value="2-oxoacid:Fd_oxidoreductase"/>
</dbReference>
<evidence type="ECO:0000256" key="5">
    <source>
        <dbReference type="ARBA" id="ARBA00023004"/>
    </source>
</evidence>
<dbReference type="Gene3D" id="3.40.50.920">
    <property type="match status" value="1"/>
</dbReference>
<dbReference type="Pfam" id="PF02775">
    <property type="entry name" value="TPP_enzyme_C"/>
    <property type="match status" value="1"/>
</dbReference>
<dbReference type="InterPro" id="IPR046667">
    <property type="entry name" value="DUF6537"/>
</dbReference>
<dbReference type="PANTHER" id="PTHR48084:SF3">
    <property type="entry name" value="SUBUNIT OF PYRUVATE:FLAVODOXIN OXIDOREDUCTASE"/>
    <property type="match status" value="1"/>
</dbReference>
<feature type="region of interest" description="Disordered" evidence="7">
    <location>
        <begin position="1"/>
        <end position="21"/>
    </location>
</feature>